<dbReference type="FunFam" id="2.40.330.10:FF:000001">
    <property type="entry name" value="Auxin response factor"/>
    <property type="match status" value="1"/>
</dbReference>
<sequence length="750" mass="83147">MEIDLNHSICEVAAEKSTFCSVNSAGNCSSSSCSSTPPASPHHHPPPASSSSPSVFSELWHACAGPLASLPKKGSAVVYFPQGHLEQCLSSSSSPISSLEIQRFDHPQIFCRVMNIQLLANKENDEVYTRVTLLPQPSELLRLNSDGKETLDLGADEKEGGGGSPVLKSTPHMFCKTLTASDTSTHGGFSVPRRAAEDCFPPLDYKQQRPSQELIAKDLHGVEWRFRHIYRGQPRRHLLTTGWSSFVNQKGLVSGDAVLFLRGEGGELRLGVRRALRPVNGLPSSVIENQNSCSAILSPIDNAISSKSTFDVFYSPRATHAEFVVPYKKYIASITGPIYIGSRIKLRIDADDSPERRCTGVVTRIGGLDPYRWPGSRWRCLTVKWDDDIMNNTEERVSPWEIESITMSSFGIQSSPRLKKARSGPQITQPEDLLPRSMGHLDFEEDSLRSSKVLQGQENLRFVSPFFGNGAMNRLENTSIPDNVMGKPAIYPGFEESTYRFPKVLQGQEIYPIKSLTQNSKHSFASWGNPSHGIQNVYLPWGGILKGSVSNPLMSSPSYDFPMEITSARPLHIPIRDEIGSDKVESEAKQARYAISPGSVEKEIAQENGGFGSGFSGYKLFGFPLASEVQSRSPPPPTPQASGKRTCTKVHKQGSLVGRAVDLWRLKDYEDLLIELEQLFSMEGLLRDPEKGWRILYTDSGNDFMVVGDIPWREFVEVVRKIHIHTQEVEKMTRGMLMNDDTQSCLDQSP</sequence>
<dbReference type="SUPFAM" id="SSF54277">
    <property type="entry name" value="CAD &amp; PB1 domains"/>
    <property type="match status" value="1"/>
</dbReference>
<dbReference type="InterPro" id="IPR015300">
    <property type="entry name" value="DNA-bd_pseudobarrel_sf"/>
</dbReference>
<dbReference type="GO" id="GO:0005634">
    <property type="term" value="C:nucleus"/>
    <property type="evidence" value="ECO:0007669"/>
    <property type="project" value="UniProtKB-SubCell"/>
</dbReference>
<dbReference type="PANTHER" id="PTHR31384">
    <property type="entry name" value="AUXIN RESPONSE FACTOR 4-RELATED"/>
    <property type="match status" value="1"/>
</dbReference>
<comment type="similarity">
    <text evidence="2 8">Belongs to the ARF family.</text>
</comment>
<dbReference type="Gene3D" id="2.40.330.10">
    <property type="entry name" value="DNA-binding pseudobarrel domain"/>
    <property type="match status" value="1"/>
</dbReference>
<evidence type="ECO:0000256" key="3">
    <source>
        <dbReference type="ARBA" id="ARBA00023015"/>
    </source>
</evidence>
<keyword evidence="6 8" id="KW-0539">Nucleus</keyword>
<dbReference type="GO" id="GO:0003677">
    <property type="term" value="F:DNA binding"/>
    <property type="evidence" value="ECO:0007669"/>
    <property type="project" value="UniProtKB-KW"/>
</dbReference>
<dbReference type="InterPro" id="IPR033389">
    <property type="entry name" value="AUX/IAA_dom"/>
</dbReference>
<evidence type="ECO:0000256" key="8">
    <source>
        <dbReference type="RuleBase" id="RU004561"/>
    </source>
</evidence>
<dbReference type="SMART" id="SM01019">
    <property type="entry name" value="B3"/>
    <property type="match status" value="1"/>
</dbReference>
<dbReference type="Gene3D" id="3.10.20.90">
    <property type="entry name" value="Phosphatidylinositol 3-kinase Catalytic Subunit, Chain A, domain 1"/>
    <property type="match status" value="1"/>
</dbReference>
<dbReference type="AlphaFoldDB" id="A0AAN7KE93"/>
<dbReference type="EMBL" id="JAXQNO010000024">
    <property type="protein sequence ID" value="KAK4762863.1"/>
    <property type="molecule type" value="Genomic_DNA"/>
</dbReference>
<evidence type="ECO:0000256" key="6">
    <source>
        <dbReference type="ARBA" id="ARBA00023242"/>
    </source>
</evidence>
<evidence type="ECO:0000259" key="9">
    <source>
        <dbReference type="PROSITE" id="PS50863"/>
    </source>
</evidence>
<name>A0AAN7KE93_TRANT</name>
<keyword evidence="12" id="KW-1185">Reference proteome</keyword>
<dbReference type="Gene3D" id="2.30.30.1040">
    <property type="match status" value="1"/>
</dbReference>
<dbReference type="Proteomes" id="UP001346149">
    <property type="component" value="Unassembled WGS sequence"/>
</dbReference>
<dbReference type="PROSITE" id="PS51745">
    <property type="entry name" value="PB1"/>
    <property type="match status" value="1"/>
</dbReference>
<dbReference type="InterPro" id="IPR003340">
    <property type="entry name" value="B3_DNA-bd"/>
</dbReference>
<dbReference type="InterPro" id="IPR010525">
    <property type="entry name" value="ARF_dom"/>
</dbReference>
<dbReference type="PROSITE" id="PS50863">
    <property type="entry name" value="B3"/>
    <property type="match status" value="1"/>
</dbReference>
<evidence type="ECO:0000259" key="10">
    <source>
        <dbReference type="PROSITE" id="PS51745"/>
    </source>
</evidence>
<evidence type="ECO:0000256" key="2">
    <source>
        <dbReference type="ARBA" id="ARBA00007853"/>
    </source>
</evidence>
<dbReference type="SUPFAM" id="SSF101936">
    <property type="entry name" value="DNA-binding pseudobarrel domain"/>
    <property type="match status" value="1"/>
</dbReference>
<dbReference type="InterPro" id="IPR053793">
    <property type="entry name" value="PB1-like"/>
</dbReference>
<evidence type="ECO:0000256" key="7">
    <source>
        <dbReference type="ARBA" id="ARBA00023294"/>
    </source>
</evidence>
<evidence type="ECO:0000256" key="4">
    <source>
        <dbReference type="ARBA" id="ARBA00023125"/>
    </source>
</evidence>
<gene>
    <name evidence="11" type="ORF">SAY86_008631</name>
</gene>
<evidence type="ECO:0000256" key="1">
    <source>
        <dbReference type="ARBA" id="ARBA00004123"/>
    </source>
</evidence>
<keyword evidence="5 8" id="KW-0804">Transcription</keyword>
<proteinExistence type="inferred from homology"/>
<organism evidence="11 12">
    <name type="scientific">Trapa natans</name>
    <name type="common">Water chestnut</name>
    <dbReference type="NCBI Taxonomy" id="22666"/>
    <lineage>
        <taxon>Eukaryota</taxon>
        <taxon>Viridiplantae</taxon>
        <taxon>Streptophyta</taxon>
        <taxon>Embryophyta</taxon>
        <taxon>Tracheophyta</taxon>
        <taxon>Spermatophyta</taxon>
        <taxon>Magnoliopsida</taxon>
        <taxon>eudicotyledons</taxon>
        <taxon>Gunneridae</taxon>
        <taxon>Pentapetalae</taxon>
        <taxon>rosids</taxon>
        <taxon>malvids</taxon>
        <taxon>Myrtales</taxon>
        <taxon>Lythraceae</taxon>
        <taxon>Trapa</taxon>
    </lineage>
</organism>
<dbReference type="Pfam" id="PF06507">
    <property type="entry name" value="ARF_AD"/>
    <property type="match status" value="1"/>
</dbReference>
<comment type="function">
    <text evidence="8">Auxin response factors (ARFs) are transcriptional factors that bind specifically to the DNA sequence 5'-TGTCTC-3' found in the auxin-responsive promoter elements (AuxREs).</text>
</comment>
<accession>A0AAN7KE93</accession>
<comment type="subunit">
    <text evidence="8">Homodimers and heterodimers.</text>
</comment>
<protein>
    <recommendedName>
        <fullName evidence="8">Auxin response factor</fullName>
    </recommendedName>
</protein>
<evidence type="ECO:0000313" key="11">
    <source>
        <dbReference type="EMBL" id="KAK4762863.1"/>
    </source>
</evidence>
<evidence type="ECO:0000313" key="12">
    <source>
        <dbReference type="Proteomes" id="UP001346149"/>
    </source>
</evidence>
<evidence type="ECO:0000256" key="5">
    <source>
        <dbReference type="ARBA" id="ARBA00023163"/>
    </source>
</evidence>
<dbReference type="GO" id="GO:0006355">
    <property type="term" value="P:regulation of DNA-templated transcription"/>
    <property type="evidence" value="ECO:0007669"/>
    <property type="project" value="InterPro"/>
</dbReference>
<feature type="domain" description="PB1" evidence="10">
    <location>
        <begin position="645"/>
        <end position="727"/>
    </location>
</feature>
<keyword evidence="7 8" id="KW-0927">Auxin signaling pathway</keyword>
<dbReference type="GO" id="GO:0009734">
    <property type="term" value="P:auxin-activated signaling pathway"/>
    <property type="evidence" value="ECO:0007669"/>
    <property type="project" value="UniProtKB-KW"/>
</dbReference>
<reference evidence="11 12" key="1">
    <citation type="journal article" date="2023" name="Hortic Res">
        <title>Pangenome of water caltrop reveals structural variations and asymmetric subgenome divergence after allopolyploidization.</title>
        <authorList>
            <person name="Zhang X."/>
            <person name="Chen Y."/>
            <person name="Wang L."/>
            <person name="Yuan Y."/>
            <person name="Fang M."/>
            <person name="Shi L."/>
            <person name="Lu R."/>
            <person name="Comes H.P."/>
            <person name="Ma Y."/>
            <person name="Chen Y."/>
            <person name="Huang G."/>
            <person name="Zhou Y."/>
            <person name="Zheng Z."/>
            <person name="Qiu Y."/>
        </authorList>
    </citation>
    <scope>NUCLEOTIDE SEQUENCE [LARGE SCALE GENOMIC DNA]</scope>
    <source>
        <strain evidence="11">F231</strain>
    </source>
</reference>
<comment type="subcellular location">
    <subcellularLocation>
        <location evidence="1 8">Nucleus</location>
    </subcellularLocation>
</comment>
<dbReference type="FunFam" id="2.30.30.1040:FF:000001">
    <property type="entry name" value="Auxin response factor"/>
    <property type="match status" value="1"/>
</dbReference>
<dbReference type="InterPro" id="IPR044835">
    <property type="entry name" value="ARF_plant"/>
</dbReference>
<comment type="caution">
    <text evidence="11">The sequence shown here is derived from an EMBL/GenBank/DDBJ whole genome shotgun (WGS) entry which is preliminary data.</text>
</comment>
<keyword evidence="3 8" id="KW-0805">Transcription regulation</keyword>
<dbReference type="PANTHER" id="PTHR31384:SF102">
    <property type="entry name" value="AUXIN RESPONSE FACTOR 4"/>
    <property type="match status" value="1"/>
</dbReference>
<dbReference type="CDD" id="cd10017">
    <property type="entry name" value="B3_DNA"/>
    <property type="match status" value="1"/>
</dbReference>
<feature type="domain" description="TF-B3" evidence="9">
    <location>
        <begin position="174"/>
        <end position="276"/>
    </location>
</feature>
<dbReference type="Pfam" id="PF02362">
    <property type="entry name" value="B3"/>
    <property type="match status" value="1"/>
</dbReference>
<keyword evidence="4 8" id="KW-0238">DNA-binding</keyword>
<dbReference type="Pfam" id="PF02309">
    <property type="entry name" value="AUX_IAA"/>
    <property type="match status" value="1"/>
</dbReference>